<feature type="domain" description="TniQ" evidence="1">
    <location>
        <begin position="4"/>
        <end position="138"/>
    </location>
</feature>
<comment type="caution">
    <text evidence="2">The sequence shown here is derived from an EMBL/GenBank/DDBJ whole genome shotgun (WGS) entry which is preliminary data.</text>
</comment>
<protein>
    <submittedName>
        <fullName evidence="2">TniQ family protein</fullName>
    </submittedName>
</protein>
<accession>A0ABT1YWJ8</accession>
<organism evidence="2 3">
    <name type="scientific">Pseudosulfitobacter koreensis</name>
    <dbReference type="NCBI Taxonomy" id="2968472"/>
    <lineage>
        <taxon>Bacteria</taxon>
        <taxon>Pseudomonadati</taxon>
        <taxon>Pseudomonadota</taxon>
        <taxon>Alphaproteobacteria</taxon>
        <taxon>Rhodobacterales</taxon>
        <taxon>Roseobacteraceae</taxon>
        <taxon>Pseudosulfitobacter</taxon>
    </lineage>
</organism>
<gene>
    <name evidence="2" type="ORF">NTA49_01745</name>
</gene>
<dbReference type="EMBL" id="JANKJG010000001">
    <property type="protein sequence ID" value="MCR8825252.1"/>
    <property type="molecule type" value="Genomic_DNA"/>
</dbReference>
<sequence length="599" mass="66563">MSHEPHPREGLVSFVSRAAGIRGLSLSGFCNELGLSTKKLINLDHLQTNAIAEIFGIHNSALTEMLSWSPQPSPSVQVQFRGEDFVSRALINPIVRGCPACLREDIQSGAVPPRGQMAMRGDWQLRYVDMCLQHRQALVPLWNIAQTLARYDFSTRLHSIADDIVAERLDQPCKPITSYDQWLDDRLSFGTDLSWLATHAIDTAARFCLLLGAEMERLIPESSSRSRPPREVGFECARKGPEALTKTFDDLASSVKGSQYSPQRAFGRLYVWLTWDMANDPRCDPYRDLMREVIFNNWAIPAGEPILGKSLTTPRLYSVLTAAKEIGKSTHFTRRFLEQKGVIDPVDDRTDAGLTFDATSANPILAQAKRLVVAKEMRKRLGVSPHQFETFIRQKILSPVLPQSVANLQWDTADADALLEELAKHAVTVDADDTDWLPLGLAAGRARVDVKDAIDAARRGLVQVGRQPGLIGYASVYVRQSQIEKLRAKGPKHITLSAFARDVGLHQSGEMTDLFNAGHVTATELFNPETRRKGLYVTDADIAAFHAKFTTLKLLSMREKTDGRALAPRLRDAGISRFAPEGQDFGPVYLLDDVLGALW</sequence>
<dbReference type="InterPro" id="IPR009492">
    <property type="entry name" value="TniQ"/>
</dbReference>
<evidence type="ECO:0000259" key="1">
    <source>
        <dbReference type="Pfam" id="PF06527"/>
    </source>
</evidence>
<name>A0ABT1YWJ8_9RHOB</name>
<dbReference type="RefSeq" id="WP_258293192.1">
    <property type="nucleotide sequence ID" value="NZ_JANKJG010000001.1"/>
</dbReference>
<reference evidence="2" key="1">
    <citation type="submission" date="2022-07" db="EMBL/GenBank/DDBJ databases">
        <title>Pseudosulfitobacter sp. strain AP-MA-4, whole genome sequence.</title>
        <authorList>
            <person name="Jiang Y."/>
        </authorList>
    </citation>
    <scope>NUCLEOTIDE SEQUENCE</scope>
    <source>
        <strain evidence="2">AP-MA-4</strain>
    </source>
</reference>
<keyword evidence="3" id="KW-1185">Reference proteome</keyword>
<dbReference type="Proteomes" id="UP001165396">
    <property type="component" value="Unassembled WGS sequence"/>
</dbReference>
<evidence type="ECO:0000313" key="3">
    <source>
        <dbReference type="Proteomes" id="UP001165396"/>
    </source>
</evidence>
<evidence type="ECO:0000313" key="2">
    <source>
        <dbReference type="EMBL" id="MCR8825252.1"/>
    </source>
</evidence>
<dbReference type="Pfam" id="PF06527">
    <property type="entry name" value="TniQ"/>
    <property type="match status" value="1"/>
</dbReference>
<proteinExistence type="predicted"/>